<keyword evidence="9" id="KW-0493">Microtubule</keyword>
<evidence type="ECO:0000256" key="13">
    <source>
        <dbReference type="ARBA" id="ARBA00023212"/>
    </source>
</evidence>
<feature type="compositionally biased region" description="Polar residues" evidence="17">
    <location>
        <begin position="366"/>
        <end position="381"/>
    </location>
</feature>
<gene>
    <name evidence="20" type="ORF">Q7C36_015496</name>
</gene>
<dbReference type="InterPro" id="IPR022006">
    <property type="entry name" value="INCENP_N"/>
</dbReference>
<keyword evidence="21" id="KW-1185">Reference proteome</keyword>
<evidence type="ECO:0000256" key="12">
    <source>
        <dbReference type="ARBA" id="ARBA00022838"/>
    </source>
</evidence>
<feature type="domain" description="Inner centromere protein ARK-binding" evidence="18">
    <location>
        <begin position="856"/>
        <end position="912"/>
    </location>
</feature>
<feature type="region of interest" description="Disordered" evidence="17">
    <location>
        <begin position="155"/>
        <end position="235"/>
    </location>
</feature>
<dbReference type="PANTHER" id="PTHR13142">
    <property type="entry name" value="INNER CENTROMERE PROTEIN"/>
    <property type="match status" value="1"/>
</dbReference>
<proteinExistence type="inferred from homology"/>
<dbReference type="GO" id="GO:0005634">
    <property type="term" value="C:nucleus"/>
    <property type="evidence" value="ECO:0007669"/>
    <property type="project" value="UniProtKB-SubCell"/>
</dbReference>
<feature type="compositionally biased region" description="Basic and acidic residues" evidence="17">
    <location>
        <begin position="536"/>
        <end position="606"/>
    </location>
</feature>
<reference evidence="20" key="1">
    <citation type="submission" date="2023-08" db="EMBL/GenBank/DDBJ databases">
        <title>Pelteobagrus vachellii genome.</title>
        <authorList>
            <person name="Liu H."/>
        </authorList>
    </citation>
    <scope>NUCLEOTIDE SEQUENCE</scope>
    <source>
        <strain evidence="20">PRFRI_2022a</strain>
        <tissue evidence="20">Muscle</tissue>
    </source>
</reference>
<evidence type="ECO:0000313" key="20">
    <source>
        <dbReference type="EMBL" id="KAK2834795.1"/>
    </source>
</evidence>
<dbReference type="EMBL" id="JAVHJS010000015">
    <property type="protein sequence ID" value="KAK2834795.1"/>
    <property type="molecule type" value="Genomic_DNA"/>
</dbReference>
<keyword evidence="14" id="KW-0539">Nucleus</keyword>
<evidence type="ECO:0000256" key="6">
    <source>
        <dbReference type="ARBA" id="ARBA00022454"/>
    </source>
</evidence>
<evidence type="ECO:0008006" key="22">
    <source>
        <dbReference type="Google" id="ProtNLM"/>
    </source>
</evidence>
<feature type="region of interest" description="Disordered" evidence="17">
    <location>
        <begin position="536"/>
        <end position="713"/>
    </location>
</feature>
<dbReference type="GO" id="GO:0000281">
    <property type="term" value="P:mitotic cytokinesis"/>
    <property type="evidence" value="ECO:0007669"/>
    <property type="project" value="TreeGrafter"/>
</dbReference>
<sequence length="939" mass="106549">MNAKKTFFLSNSELNVYNKKDTRGQKTSSELLGLVFNKRDTAMSSLPEATRSLVQVFNGKLQEFTNEIESIHMVWLEEIQQEAKRMFSSDFSTEPELMPKTPSQKKTNRRKRVSTELGESRSKRRFSKGKRSNLRRSSVQLTLNSISELVDAHVPSNSTDGVAEEPVRRTRRNKATAVTAADSEPVKRSTRNKAAAKAKEQAENVDEKPAAPQSPENVSEEQEHKVEGSSSSSSPVQILVSEVMVKVPSAERLSAEKLLQCSPSPGRCAQKIIIAAAGGQASTRSSGRHSLVVRRSLAGLRHSMTQEAVRRASRRSFLKKKARLGNSTCSSTVSGDVDPEDHDDDDDVDDKMEEAVTEEEPAAESNAETEPTQPEAINQESEPVKPVEENVPILVEEEMTASPSVQETFRITRSMARPSVSDDGGKNAQDDVRASRTASKRAAAEAAAEAICTPKKKHSPPKKCMTGITPGMRSFLHTVQKNQLLMMTPNSLGRTSVMKSFIKHSGKLDVKLSTGSVERERQKWDALNKKIEQENERKKKLEEERRRKQEEIKKKRDERLKRVVEARVKGEKEKEQEKKKKIEEKMAQIEKKNDMLRVERLAEEKAKKKVATKRQEELELRRKQEEAARKKKLQQAEEEERRHQELLAKRKAEEEREKARKQAEAARALELKKEQEKERERERERQREEKERERERERQVAAERERLERERAEREKAIALQKELERAAKEKERRELEEKSRKEEELKKAEEERLAQQKRAAAAAPPTTTTAVNVPISKALNTTITHSPALNVTVDIEQSVMKTPVGKGDAHNKTIGDKGSGLNVTVDVEQSPQSYQITPKGKKVAVLVNPDDYGMDQNSDDSTDDESAPRKPIPSWAEGMQLQQAIMKQYYDPLDLHSYFGDVEQPKLEKIFQRSKPRFFKRTSSAVWHSPPRMGAMPY</sequence>
<accession>A0AA88SIS6</accession>
<evidence type="ECO:0000256" key="2">
    <source>
        <dbReference type="ARBA" id="ARBA00004186"/>
    </source>
</evidence>
<dbReference type="GO" id="GO:0005874">
    <property type="term" value="C:microtubule"/>
    <property type="evidence" value="ECO:0007669"/>
    <property type="project" value="UniProtKB-KW"/>
</dbReference>
<evidence type="ECO:0000256" key="14">
    <source>
        <dbReference type="ARBA" id="ARBA00023242"/>
    </source>
</evidence>
<dbReference type="Pfam" id="PF03941">
    <property type="entry name" value="INCENP_ARK-bind"/>
    <property type="match status" value="1"/>
</dbReference>
<evidence type="ECO:0000256" key="9">
    <source>
        <dbReference type="ARBA" id="ARBA00022701"/>
    </source>
</evidence>
<keyword evidence="7" id="KW-0963">Cytoplasm</keyword>
<dbReference type="GO" id="GO:0032133">
    <property type="term" value="C:chromosome passenger complex"/>
    <property type="evidence" value="ECO:0007669"/>
    <property type="project" value="TreeGrafter"/>
</dbReference>
<dbReference type="AlphaFoldDB" id="A0AA88SIS6"/>
<dbReference type="GO" id="GO:0030496">
    <property type="term" value="C:midbody"/>
    <property type="evidence" value="ECO:0007669"/>
    <property type="project" value="UniProtKB-SubCell"/>
</dbReference>
<keyword evidence="6" id="KW-0158">Chromosome</keyword>
<protein>
    <recommendedName>
        <fullName evidence="22">Inner centromere protein</fullName>
    </recommendedName>
</protein>
<evidence type="ECO:0000256" key="4">
    <source>
        <dbReference type="ARBA" id="ARBA00004629"/>
    </source>
</evidence>
<keyword evidence="16" id="KW-0137">Centromere</keyword>
<feature type="compositionally biased region" description="Basic and acidic residues" evidence="17">
    <location>
        <begin position="725"/>
        <end position="755"/>
    </location>
</feature>
<evidence type="ECO:0000256" key="10">
    <source>
        <dbReference type="ARBA" id="ARBA00022776"/>
    </source>
</evidence>
<feature type="region of interest" description="Disordered" evidence="17">
    <location>
        <begin position="725"/>
        <end position="769"/>
    </location>
</feature>
<feature type="compositionally biased region" description="Basic residues" evidence="17">
    <location>
        <begin position="122"/>
        <end position="134"/>
    </location>
</feature>
<dbReference type="Pfam" id="PF12178">
    <property type="entry name" value="INCENP_N"/>
    <property type="match status" value="1"/>
</dbReference>
<dbReference type="Gene3D" id="6.10.250.2990">
    <property type="match status" value="1"/>
</dbReference>
<comment type="subcellular location">
    <subcellularLocation>
        <location evidence="4">Chromosome</location>
        <location evidence="4">Centromere</location>
        <location evidence="4">Kinetochore</location>
    </subcellularLocation>
    <subcellularLocation>
        <location evidence="2">Cytoplasm</location>
        <location evidence="2">Cytoskeleton</location>
        <location evidence="2">Spindle</location>
    </subcellularLocation>
    <subcellularLocation>
        <location evidence="3">Midbody</location>
    </subcellularLocation>
    <subcellularLocation>
        <location evidence="1">Nucleus</location>
    </subcellularLocation>
</comment>
<keyword evidence="10" id="KW-0498">Mitosis</keyword>
<evidence type="ECO:0000256" key="1">
    <source>
        <dbReference type="ARBA" id="ARBA00004123"/>
    </source>
</evidence>
<name>A0AA88SIS6_TACVA</name>
<comment type="caution">
    <text evidence="20">The sequence shown here is derived from an EMBL/GenBank/DDBJ whole genome shotgun (WGS) entry which is preliminary data.</text>
</comment>
<comment type="similarity">
    <text evidence="5">Belongs to the INCENP family.</text>
</comment>
<evidence type="ECO:0000256" key="15">
    <source>
        <dbReference type="ARBA" id="ARBA00023306"/>
    </source>
</evidence>
<keyword evidence="8" id="KW-0132">Cell division</keyword>
<dbReference type="GO" id="GO:0000776">
    <property type="term" value="C:kinetochore"/>
    <property type="evidence" value="ECO:0007669"/>
    <property type="project" value="UniProtKB-KW"/>
</dbReference>
<feature type="region of interest" description="Disordered" evidence="17">
    <location>
        <begin position="90"/>
        <end position="138"/>
    </location>
</feature>
<evidence type="ECO:0000259" key="18">
    <source>
        <dbReference type="Pfam" id="PF03941"/>
    </source>
</evidence>
<feature type="region of interest" description="Disordered" evidence="17">
    <location>
        <begin position="850"/>
        <end position="873"/>
    </location>
</feature>
<feature type="compositionally biased region" description="Basic and acidic residues" evidence="17">
    <location>
        <begin position="613"/>
        <end position="628"/>
    </location>
</feature>
<feature type="domain" description="Chromosome passenger complex (CPC) protein INCENP N-terminal" evidence="19">
    <location>
        <begin position="50"/>
        <end position="83"/>
    </location>
</feature>
<evidence type="ECO:0000259" key="19">
    <source>
        <dbReference type="Pfam" id="PF12178"/>
    </source>
</evidence>
<dbReference type="Gene3D" id="1.20.5.3600">
    <property type="match status" value="1"/>
</dbReference>
<feature type="compositionally biased region" description="Low complexity" evidence="17">
    <location>
        <begin position="435"/>
        <end position="450"/>
    </location>
</feature>
<dbReference type="GO" id="GO:0051310">
    <property type="term" value="P:metaphase chromosome alignment"/>
    <property type="evidence" value="ECO:0007669"/>
    <property type="project" value="TreeGrafter"/>
</dbReference>
<evidence type="ECO:0000256" key="17">
    <source>
        <dbReference type="SAM" id="MobiDB-lite"/>
    </source>
</evidence>
<feature type="region of interest" description="Disordered" evidence="17">
    <location>
        <begin position="417"/>
        <end position="469"/>
    </location>
</feature>
<keyword evidence="15" id="KW-0131">Cell cycle</keyword>
<evidence type="ECO:0000256" key="7">
    <source>
        <dbReference type="ARBA" id="ARBA00022490"/>
    </source>
</evidence>
<feature type="compositionally biased region" description="Low complexity" evidence="17">
    <location>
        <begin position="760"/>
        <end position="769"/>
    </location>
</feature>
<evidence type="ECO:0000256" key="8">
    <source>
        <dbReference type="ARBA" id="ARBA00022618"/>
    </source>
</evidence>
<dbReference type="PANTHER" id="PTHR13142:SF1">
    <property type="entry name" value="INNER CENTROMERE PROTEIN"/>
    <property type="match status" value="1"/>
</dbReference>
<feature type="compositionally biased region" description="Basic and acidic residues" evidence="17">
    <location>
        <begin position="639"/>
        <end position="713"/>
    </location>
</feature>
<feature type="compositionally biased region" description="Polar residues" evidence="17">
    <location>
        <begin position="325"/>
        <end position="334"/>
    </location>
</feature>
<evidence type="ECO:0000256" key="5">
    <source>
        <dbReference type="ARBA" id="ARBA00010042"/>
    </source>
</evidence>
<evidence type="ECO:0000256" key="16">
    <source>
        <dbReference type="ARBA" id="ARBA00023328"/>
    </source>
</evidence>
<feature type="compositionally biased region" description="Acidic residues" evidence="17">
    <location>
        <begin position="337"/>
        <end position="362"/>
    </location>
</feature>
<dbReference type="Proteomes" id="UP001187315">
    <property type="component" value="Unassembled WGS sequence"/>
</dbReference>
<keyword evidence="12" id="KW-0995">Kinetochore</keyword>
<organism evidence="20 21">
    <name type="scientific">Tachysurus vachellii</name>
    <name type="common">Darkbarbel catfish</name>
    <name type="synonym">Pelteobagrus vachellii</name>
    <dbReference type="NCBI Taxonomy" id="175792"/>
    <lineage>
        <taxon>Eukaryota</taxon>
        <taxon>Metazoa</taxon>
        <taxon>Chordata</taxon>
        <taxon>Craniata</taxon>
        <taxon>Vertebrata</taxon>
        <taxon>Euteleostomi</taxon>
        <taxon>Actinopterygii</taxon>
        <taxon>Neopterygii</taxon>
        <taxon>Teleostei</taxon>
        <taxon>Ostariophysi</taxon>
        <taxon>Siluriformes</taxon>
        <taxon>Bagridae</taxon>
        <taxon>Tachysurus</taxon>
    </lineage>
</organism>
<dbReference type="GO" id="GO:1990385">
    <property type="term" value="C:meiotic spindle midzone"/>
    <property type="evidence" value="ECO:0007669"/>
    <property type="project" value="TreeGrafter"/>
</dbReference>
<keyword evidence="11" id="KW-0159">Chromosome partition</keyword>
<feature type="compositionally biased region" description="Basic and acidic residues" evidence="17">
    <location>
        <begin position="197"/>
        <end position="209"/>
    </location>
</feature>
<feature type="compositionally biased region" description="Basic and acidic residues" evidence="17">
    <location>
        <begin position="423"/>
        <end position="434"/>
    </location>
</feature>
<evidence type="ECO:0000313" key="21">
    <source>
        <dbReference type="Proteomes" id="UP001187315"/>
    </source>
</evidence>
<feature type="region of interest" description="Disordered" evidence="17">
    <location>
        <begin position="323"/>
        <end position="388"/>
    </location>
</feature>
<evidence type="ECO:0000256" key="11">
    <source>
        <dbReference type="ARBA" id="ARBA00022829"/>
    </source>
</evidence>
<evidence type="ECO:0000256" key="3">
    <source>
        <dbReference type="ARBA" id="ARBA00004214"/>
    </source>
</evidence>
<dbReference type="GO" id="GO:0051257">
    <property type="term" value="P:meiotic spindle midzone assembly"/>
    <property type="evidence" value="ECO:0007669"/>
    <property type="project" value="TreeGrafter"/>
</dbReference>
<dbReference type="InterPro" id="IPR005635">
    <property type="entry name" value="Inner_centromere_prot_ARK-bd"/>
</dbReference>
<keyword evidence="13" id="KW-0206">Cytoskeleton</keyword>